<accession>A0AAE6WVA1</accession>
<evidence type="ECO:0000256" key="2">
    <source>
        <dbReference type="ARBA" id="ARBA00023043"/>
    </source>
</evidence>
<keyword evidence="1" id="KW-0677">Repeat</keyword>
<reference evidence="4 5" key="1">
    <citation type="submission" date="2019-09" db="EMBL/GenBank/DDBJ databases">
        <title>Non-baumannii Acinetobacter spp. carrying blaNDM-1 isolated in China.</title>
        <authorList>
            <person name="Cui C."/>
            <person name="Chen C."/>
            <person name="Sun J."/>
            <person name="Liu Y."/>
        </authorList>
    </citation>
    <scope>NUCLEOTIDE SEQUENCE [LARGE SCALE GENOMIC DNA]</scope>
    <source>
        <strain evidence="4 5">HZE23-1</strain>
    </source>
</reference>
<dbReference type="Proteomes" id="UP000503505">
    <property type="component" value="Chromosome"/>
</dbReference>
<proteinExistence type="predicted"/>
<evidence type="ECO:0000313" key="4">
    <source>
        <dbReference type="EMBL" id="QIC67623.1"/>
    </source>
</evidence>
<evidence type="ECO:0000256" key="3">
    <source>
        <dbReference type="PROSITE-ProRule" id="PRU00023"/>
    </source>
</evidence>
<dbReference type="PANTHER" id="PTHR24134:SF9">
    <property type="entry name" value="ANKYRIN REPEAT AND SOCS BOX PROTEIN 8"/>
    <property type="match status" value="1"/>
</dbReference>
<dbReference type="RefSeq" id="WP_163171563.1">
    <property type="nucleotide sequence ID" value="NZ_CP044463.1"/>
</dbReference>
<dbReference type="PROSITE" id="PS50088">
    <property type="entry name" value="ANK_REPEAT"/>
    <property type="match status" value="2"/>
</dbReference>
<feature type="repeat" description="ANK" evidence="3">
    <location>
        <begin position="567"/>
        <end position="599"/>
    </location>
</feature>
<evidence type="ECO:0000256" key="1">
    <source>
        <dbReference type="ARBA" id="ARBA00022737"/>
    </source>
</evidence>
<organism evidence="4 5">
    <name type="scientific">Acinetobacter schindleri</name>
    <dbReference type="NCBI Taxonomy" id="108981"/>
    <lineage>
        <taxon>Bacteria</taxon>
        <taxon>Pseudomonadati</taxon>
        <taxon>Pseudomonadota</taxon>
        <taxon>Gammaproteobacteria</taxon>
        <taxon>Moraxellales</taxon>
        <taxon>Moraxellaceae</taxon>
        <taxon>Acinetobacter</taxon>
    </lineage>
</organism>
<gene>
    <name evidence="4" type="ORF">FSC10_09690</name>
</gene>
<dbReference type="AlphaFoldDB" id="A0AAE6WVA1"/>
<dbReference type="SUPFAM" id="SSF48403">
    <property type="entry name" value="Ankyrin repeat"/>
    <property type="match status" value="1"/>
</dbReference>
<dbReference type="EMBL" id="CP044463">
    <property type="protein sequence ID" value="QIC67623.1"/>
    <property type="molecule type" value="Genomic_DNA"/>
</dbReference>
<dbReference type="Gene3D" id="1.25.40.20">
    <property type="entry name" value="Ankyrin repeat-containing domain"/>
    <property type="match status" value="2"/>
</dbReference>
<dbReference type="InterPro" id="IPR036770">
    <property type="entry name" value="Ankyrin_rpt-contain_sf"/>
</dbReference>
<sequence>MPKNTFPTTIEIVRDLLSHMDTKNQLSEIPSKKPEMNSKHLDASANDLFTSHYDVDLFLNQLCPKEFSDRTDLQFITLLKRNVLDRYNAMLLHARLTALMNIDSIRTSLWSNYLVPSLHQLITFCITQMGIAKHWKGENFIQESLSYLKNNDENFAHFWKSDDLGPDEKNYISKFGRPDALPTPSTLKRLFLTDTESSQTHYELLCFARLLQALKIKYGFSLQQGNFIQFLAEQHNQKLKSHRISLHDTQALTFRAMAIANAQTHFPFLMEIPLSYQKLTQVFFDRTHVKRIDHTDTRLASMVYSSTGETTFQLNTLMVNQIDKYLTEHKEVGHLLPYIHWIKAINLVYQYQFKEALTEYELCLDGLLYRDMRYLELLLNEMLCIASLVESQNKLIGKISNLAIQFDFKVGIFDPIKRPHRFKTDFVFEEWEKEATLVGFFKYFTADTFSDKGTEIKKLIPKIGSLAVPMDISPDFKKVNANIYIDIEQRRKWPQLHYFVVIGDFSTARKLIEAGANMDALTTNKESIVLLALNHIASKSDETYAFIQYVFECGFDKELLNECTPKKRTCPLNLAIEENLPKLAKLLLENGANPNVTGLYGISMLYQNLGVIGLLNGHKVEQANDKYLADSIRRHSNGGSDIESYKQLQSLPSHDPRKVLSEEMKRISLGDKKVCDAYEIFELLLQYGADPNQNTAQYPIKGYTPFMLAVEKDNAYAVDLMLKHGAQLEQSYVKADEGRRVFLPEIAEYFKANQAKELISIA</sequence>
<dbReference type="Pfam" id="PF00023">
    <property type="entry name" value="Ank"/>
    <property type="match status" value="1"/>
</dbReference>
<dbReference type="SMART" id="SM00248">
    <property type="entry name" value="ANK"/>
    <property type="match status" value="3"/>
</dbReference>
<evidence type="ECO:0000313" key="5">
    <source>
        <dbReference type="Proteomes" id="UP000503505"/>
    </source>
</evidence>
<dbReference type="PROSITE" id="PS50297">
    <property type="entry name" value="ANK_REP_REGION"/>
    <property type="match status" value="1"/>
</dbReference>
<feature type="repeat" description="ANK" evidence="3">
    <location>
        <begin position="701"/>
        <end position="733"/>
    </location>
</feature>
<dbReference type="PANTHER" id="PTHR24134">
    <property type="entry name" value="ANKYRIN REPEAT-CONTAINING PROTEIN DDB_G0279043"/>
    <property type="match status" value="1"/>
</dbReference>
<name>A0AAE6WVA1_9GAMM</name>
<protein>
    <submittedName>
        <fullName evidence="4">Ankyrin repeat domain-containing protein</fullName>
    </submittedName>
</protein>
<keyword evidence="2 3" id="KW-0040">ANK repeat</keyword>
<dbReference type="InterPro" id="IPR002110">
    <property type="entry name" value="Ankyrin_rpt"/>
</dbReference>